<evidence type="ECO:0000313" key="6">
    <source>
        <dbReference type="Proteomes" id="UP000000305"/>
    </source>
</evidence>
<evidence type="ECO:0000259" key="4">
    <source>
        <dbReference type="PROSITE" id="PS51471"/>
    </source>
</evidence>
<evidence type="ECO:0000256" key="1">
    <source>
        <dbReference type="ARBA" id="ARBA00022723"/>
    </source>
</evidence>
<dbReference type="InterPro" id="IPR044862">
    <property type="entry name" value="Pro_4_hyd_alph_FE2OG_OXY"/>
</dbReference>
<accession>E9GSW5</accession>
<dbReference type="PANTHER" id="PTHR10869:SF244">
    <property type="entry name" value="PROLYL 4-HYDROXYLASE SUBUNIT ALPHA-2"/>
    <property type="match status" value="1"/>
</dbReference>
<organism evidence="5 6">
    <name type="scientific">Daphnia pulex</name>
    <name type="common">Water flea</name>
    <dbReference type="NCBI Taxonomy" id="6669"/>
    <lineage>
        <taxon>Eukaryota</taxon>
        <taxon>Metazoa</taxon>
        <taxon>Ecdysozoa</taxon>
        <taxon>Arthropoda</taxon>
        <taxon>Crustacea</taxon>
        <taxon>Branchiopoda</taxon>
        <taxon>Diplostraca</taxon>
        <taxon>Cladocera</taxon>
        <taxon>Anomopoda</taxon>
        <taxon>Daphniidae</taxon>
        <taxon>Daphnia</taxon>
    </lineage>
</organism>
<dbReference type="OMA" id="HAHELQN"/>
<dbReference type="GO" id="GO:0031418">
    <property type="term" value="F:L-ascorbic acid binding"/>
    <property type="evidence" value="ECO:0007669"/>
    <property type="project" value="UniProtKB-KW"/>
</dbReference>
<dbReference type="EMBL" id="GL732562">
    <property type="protein sequence ID" value="EFX77502.1"/>
    <property type="molecule type" value="Genomic_DNA"/>
</dbReference>
<proteinExistence type="predicted"/>
<dbReference type="Proteomes" id="UP000000305">
    <property type="component" value="Unassembled WGS sequence"/>
</dbReference>
<dbReference type="PROSITE" id="PS51471">
    <property type="entry name" value="FE2OG_OXY"/>
    <property type="match status" value="1"/>
</dbReference>
<feature type="non-terminal residue" evidence="5">
    <location>
        <position position="92"/>
    </location>
</feature>
<gene>
    <name evidence="5" type="ORF">DAPPUDRAFT_25542</name>
</gene>
<keyword evidence="3" id="KW-0408">Iron</keyword>
<feature type="domain" description="Fe2OG dioxygenase" evidence="4">
    <location>
        <begin position="1"/>
        <end position="92"/>
    </location>
</feature>
<dbReference type="InParanoid" id="E9GSW5"/>
<dbReference type="HOGENOM" id="CLU_187312_0_0_1"/>
<keyword evidence="6" id="KW-1185">Reference proteome</keyword>
<keyword evidence="1" id="KW-0479">Metal-binding</keyword>
<protein>
    <recommendedName>
        <fullName evidence="4">Fe2OG dioxygenase domain-containing protein</fullName>
    </recommendedName>
</protein>
<dbReference type="OrthoDB" id="420380at2759"/>
<name>E9GSW5_DAPPU</name>
<dbReference type="Pfam" id="PF13640">
    <property type="entry name" value="2OG-FeII_Oxy_3"/>
    <property type="match status" value="1"/>
</dbReference>
<dbReference type="FunFam" id="2.60.120.620:FF:000095">
    <property type="entry name" value="Prolyl 4-hydroxylase alpha subunit 1, putative"/>
    <property type="match status" value="1"/>
</dbReference>
<dbReference type="InterPro" id="IPR005123">
    <property type="entry name" value="Oxoglu/Fe-dep_dioxygenase_dom"/>
</dbReference>
<dbReference type="AlphaFoldDB" id="E9GSW5"/>
<dbReference type="InterPro" id="IPR045054">
    <property type="entry name" value="P4HA-like"/>
</dbReference>
<dbReference type="Gene3D" id="2.60.120.620">
    <property type="entry name" value="q2cbj1_9rhob like domain"/>
    <property type="match status" value="1"/>
</dbReference>
<sequence>ILSYGVGGHFSPHCDYIRNKRIEAKTGNILATLIIYLNEVENGGATVFPIVKTRVKPVKGSALFWYNLNPDNGEGNPTTLHASCPILSGSKW</sequence>
<dbReference type="eggNOG" id="KOG1591">
    <property type="taxonomic scope" value="Eukaryota"/>
</dbReference>
<dbReference type="KEGG" id="dpx:DAPPUDRAFT_25542"/>
<keyword evidence="2" id="KW-0847">Vitamin C</keyword>
<dbReference type="PANTHER" id="PTHR10869">
    <property type="entry name" value="PROLYL 4-HYDROXYLASE ALPHA SUBUNIT"/>
    <property type="match status" value="1"/>
</dbReference>
<evidence type="ECO:0000313" key="5">
    <source>
        <dbReference type="EMBL" id="EFX77502.1"/>
    </source>
</evidence>
<dbReference type="GO" id="GO:0046872">
    <property type="term" value="F:metal ion binding"/>
    <property type="evidence" value="ECO:0007669"/>
    <property type="project" value="UniProtKB-KW"/>
</dbReference>
<feature type="non-terminal residue" evidence="5">
    <location>
        <position position="1"/>
    </location>
</feature>
<evidence type="ECO:0000256" key="3">
    <source>
        <dbReference type="ARBA" id="ARBA00023004"/>
    </source>
</evidence>
<evidence type="ECO:0000256" key="2">
    <source>
        <dbReference type="ARBA" id="ARBA00022896"/>
    </source>
</evidence>
<reference evidence="5 6" key="1">
    <citation type="journal article" date="2011" name="Science">
        <title>The ecoresponsive genome of Daphnia pulex.</title>
        <authorList>
            <person name="Colbourne J.K."/>
            <person name="Pfrender M.E."/>
            <person name="Gilbert D."/>
            <person name="Thomas W.K."/>
            <person name="Tucker A."/>
            <person name="Oakley T.H."/>
            <person name="Tokishita S."/>
            <person name="Aerts A."/>
            <person name="Arnold G.J."/>
            <person name="Basu M.K."/>
            <person name="Bauer D.J."/>
            <person name="Caceres C.E."/>
            <person name="Carmel L."/>
            <person name="Casola C."/>
            <person name="Choi J.H."/>
            <person name="Detter J.C."/>
            <person name="Dong Q."/>
            <person name="Dusheyko S."/>
            <person name="Eads B.D."/>
            <person name="Frohlich T."/>
            <person name="Geiler-Samerotte K.A."/>
            <person name="Gerlach D."/>
            <person name="Hatcher P."/>
            <person name="Jogdeo S."/>
            <person name="Krijgsveld J."/>
            <person name="Kriventseva E.V."/>
            <person name="Kultz D."/>
            <person name="Laforsch C."/>
            <person name="Lindquist E."/>
            <person name="Lopez J."/>
            <person name="Manak J.R."/>
            <person name="Muller J."/>
            <person name="Pangilinan J."/>
            <person name="Patwardhan R.P."/>
            <person name="Pitluck S."/>
            <person name="Pritham E.J."/>
            <person name="Rechtsteiner A."/>
            <person name="Rho M."/>
            <person name="Rogozin I.B."/>
            <person name="Sakarya O."/>
            <person name="Salamov A."/>
            <person name="Schaack S."/>
            <person name="Shapiro H."/>
            <person name="Shiga Y."/>
            <person name="Skalitzky C."/>
            <person name="Smith Z."/>
            <person name="Souvorov A."/>
            <person name="Sung W."/>
            <person name="Tang Z."/>
            <person name="Tsuchiya D."/>
            <person name="Tu H."/>
            <person name="Vos H."/>
            <person name="Wang M."/>
            <person name="Wolf Y.I."/>
            <person name="Yamagata H."/>
            <person name="Yamada T."/>
            <person name="Ye Y."/>
            <person name="Shaw J.R."/>
            <person name="Andrews J."/>
            <person name="Crease T.J."/>
            <person name="Tang H."/>
            <person name="Lucas S.M."/>
            <person name="Robertson H.M."/>
            <person name="Bork P."/>
            <person name="Koonin E.V."/>
            <person name="Zdobnov E.M."/>
            <person name="Grigoriev I.V."/>
            <person name="Lynch M."/>
            <person name="Boore J.L."/>
        </authorList>
    </citation>
    <scope>NUCLEOTIDE SEQUENCE [LARGE SCALE GENOMIC DNA]</scope>
</reference>